<name>A0A518CNC3_9PLAN</name>
<dbReference type="PANTHER" id="PTHR31061:SF24">
    <property type="entry name" value="LD22376P"/>
    <property type="match status" value="1"/>
</dbReference>
<evidence type="ECO:0000313" key="3">
    <source>
        <dbReference type="Proteomes" id="UP000317178"/>
    </source>
</evidence>
<feature type="transmembrane region" description="Helical" evidence="1">
    <location>
        <begin position="253"/>
        <end position="272"/>
    </location>
</feature>
<feature type="transmembrane region" description="Helical" evidence="1">
    <location>
        <begin position="317"/>
        <end position="344"/>
    </location>
</feature>
<dbReference type="KEGG" id="plon:Pla110_24590"/>
<keyword evidence="3" id="KW-1185">Reference proteome</keyword>
<gene>
    <name evidence="2" type="ORF">Pla110_24590</name>
</gene>
<reference evidence="2 3" key="1">
    <citation type="submission" date="2019-02" db="EMBL/GenBank/DDBJ databases">
        <title>Deep-cultivation of Planctomycetes and their phenomic and genomic characterization uncovers novel biology.</title>
        <authorList>
            <person name="Wiegand S."/>
            <person name="Jogler M."/>
            <person name="Boedeker C."/>
            <person name="Pinto D."/>
            <person name="Vollmers J."/>
            <person name="Rivas-Marin E."/>
            <person name="Kohn T."/>
            <person name="Peeters S.H."/>
            <person name="Heuer A."/>
            <person name="Rast P."/>
            <person name="Oberbeckmann S."/>
            <person name="Bunk B."/>
            <person name="Jeske O."/>
            <person name="Meyerdierks A."/>
            <person name="Storesund J.E."/>
            <person name="Kallscheuer N."/>
            <person name="Luecker S."/>
            <person name="Lage O.M."/>
            <person name="Pohl T."/>
            <person name="Merkel B.J."/>
            <person name="Hornburger P."/>
            <person name="Mueller R.-W."/>
            <person name="Bruemmer F."/>
            <person name="Labrenz M."/>
            <person name="Spormann A.M."/>
            <person name="Op den Camp H."/>
            <person name="Overmann J."/>
            <person name="Amann R."/>
            <person name="Jetten M.S.M."/>
            <person name="Mascher T."/>
            <person name="Medema M.H."/>
            <person name="Devos D.P."/>
            <person name="Kaster A.-K."/>
            <person name="Ovreas L."/>
            <person name="Rohde M."/>
            <person name="Galperin M.Y."/>
            <person name="Jogler C."/>
        </authorList>
    </citation>
    <scope>NUCLEOTIDE SEQUENCE [LARGE SCALE GENOMIC DNA]</scope>
    <source>
        <strain evidence="2 3">Pla110</strain>
    </source>
</reference>
<feature type="transmembrane region" description="Helical" evidence="1">
    <location>
        <begin position="350"/>
        <end position="371"/>
    </location>
</feature>
<evidence type="ECO:0008006" key="4">
    <source>
        <dbReference type="Google" id="ProtNLM"/>
    </source>
</evidence>
<feature type="transmembrane region" description="Helical" evidence="1">
    <location>
        <begin position="222"/>
        <end position="246"/>
    </location>
</feature>
<feature type="transmembrane region" description="Helical" evidence="1">
    <location>
        <begin position="139"/>
        <end position="156"/>
    </location>
</feature>
<feature type="transmembrane region" description="Helical" evidence="1">
    <location>
        <begin position="38"/>
        <end position="57"/>
    </location>
</feature>
<feature type="transmembrane region" description="Helical" evidence="1">
    <location>
        <begin position="163"/>
        <end position="182"/>
    </location>
</feature>
<dbReference type="Proteomes" id="UP000317178">
    <property type="component" value="Chromosome"/>
</dbReference>
<sequence length="403" mass="44456">MHLIQCFANLTSEIVRMNKLEESVLPHRQHGLDSLRGLGVMLVALYVFASGTVSLDIQSTIHVELKSHLEGSIWDGLHLFDLAMPLFLFCTGASLVFFIQNNPANQTIGIAFRCLALIAIGMLWENLLWEGGLRWTGPLHHIALATLLVFGCLRLLPPIGQLGLGLFILINYFYLISSYQVAPYTDTNLKPIYPYGFQNNLLAYIDSLYLPGNKLFGNWDTYGLTSIIASLPVVLVGSLSVTWCLTKSSHKRYLLTFAAGAGIATGGFLISSEIPINHYLWTPSFALISIGVLLCLLVAFSILATHETLLATIGRNSLLFVLLLGICHAGNLSLINIKLALILFPEAMQQSGLIAVALLEVGLLFGNAWLLRRQQWYFTVNRLLRRLRGWSSTSTPTEASPSL</sequence>
<evidence type="ECO:0000256" key="1">
    <source>
        <dbReference type="SAM" id="Phobius"/>
    </source>
</evidence>
<accession>A0A518CNC3</accession>
<feature type="transmembrane region" description="Helical" evidence="1">
    <location>
        <begin position="110"/>
        <end position="127"/>
    </location>
</feature>
<feature type="transmembrane region" description="Helical" evidence="1">
    <location>
        <begin position="77"/>
        <end position="98"/>
    </location>
</feature>
<feature type="transmembrane region" description="Helical" evidence="1">
    <location>
        <begin position="284"/>
        <end position="305"/>
    </location>
</feature>
<keyword evidence="1" id="KW-0812">Transmembrane</keyword>
<keyword evidence="1" id="KW-1133">Transmembrane helix</keyword>
<dbReference type="AlphaFoldDB" id="A0A518CNC3"/>
<protein>
    <recommendedName>
        <fullName evidence="4">Heparan-alpha-glucosaminide N-acetyltransferase catalytic domain-containing protein</fullName>
    </recommendedName>
</protein>
<keyword evidence="1" id="KW-0472">Membrane</keyword>
<proteinExistence type="predicted"/>
<evidence type="ECO:0000313" key="2">
    <source>
        <dbReference type="EMBL" id="QDU80726.1"/>
    </source>
</evidence>
<dbReference type="PANTHER" id="PTHR31061">
    <property type="entry name" value="LD22376P"/>
    <property type="match status" value="1"/>
</dbReference>
<dbReference type="EMBL" id="CP036281">
    <property type="protein sequence ID" value="QDU80726.1"/>
    <property type="molecule type" value="Genomic_DNA"/>
</dbReference>
<organism evidence="2 3">
    <name type="scientific">Polystyrenella longa</name>
    <dbReference type="NCBI Taxonomy" id="2528007"/>
    <lineage>
        <taxon>Bacteria</taxon>
        <taxon>Pseudomonadati</taxon>
        <taxon>Planctomycetota</taxon>
        <taxon>Planctomycetia</taxon>
        <taxon>Planctomycetales</taxon>
        <taxon>Planctomycetaceae</taxon>
        <taxon>Polystyrenella</taxon>
    </lineage>
</organism>